<gene>
    <name evidence="1" type="ORF">GCM10012285_41820</name>
</gene>
<dbReference type="EMBL" id="BMND01000018">
    <property type="protein sequence ID" value="GGN51573.1"/>
    <property type="molecule type" value="Genomic_DNA"/>
</dbReference>
<reference evidence="2" key="1">
    <citation type="journal article" date="2019" name="Int. J. Syst. Evol. Microbiol.">
        <title>The Global Catalogue of Microorganisms (GCM) 10K type strain sequencing project: providing services to taxonomists for standard genome sequencing and annotation.</title>
        <authorList>
            <consortium name="The Broad Institute Genomics Platform"/>
            <consortium name="The Broad Institute Genome Sequencing Center for Infectious Disease"/>
            <person name="Wu L."/>
            <person name="Ma J."/>
        </authorList>
    </citation>
    <scope>NUCLEOTIDE SEQUENCE [LARGE SCALE GENOMIC DNA]</scope>
    <source>
        <strain evidence="2">CGMCC 4.7323</strain>
    </source>
</reference>
<keyword evidence="2" id="KW-1185">Reference proteome</keyword>
<evidence type="ECO:0008006" key="3">
    <source>
        <dbReference type="Google" id="ProtNLM"/>
    </source>
</evidence>
<dbReference type="Proteomes" id="UP000600080">
    <property type="component" value="Unassembled WGS sequence"/>
</dbReference>
<protein>
    <recommendedName>
        <fullName evidence="3">DUF397 domain-containing protein</fullName>
    </recommendedName>
</protein>
<sequence length="96" mass="10509">MDQSVAPMGRSEVQPQMGRTRFWSLHETRRNKVVHQPADDVSGLAEVTLRCVGGGGGGSSKGATLHDERRDAWFAFAGPVRERDSFELLKVGVQSL</sequence>
<organism evidence="1 2">
    <name type="scientific">Streptomyces kronopolitis</name>
    <dbReference type="NCBI Taxonomy" id="1612435"/>
    <lineage>
        <taxon>Bacteria</taxon>
        <taxon>Bacillati</taxon>
        <taxon>Actinomycetota</taxon>
        <taxon>Actinomycetes</taxon>
        <taxon>Kitasatosporales</taxon>
        <taxon>Streptomycetaceae</taxon>
        <taxon>Streptomyces</taxon>
    </lineage>
</organism>
<evidence type="ECO:0000313" key="2">
    <source>
        <dbReference type="Proteomes" id="UP000600080"/>
    </source>
</evidence>
<accession>A0ABQ2JPZ9</accession>
<name>A0ABQ2JPZ9_9ACTN</name>
<evidence type="ECO:0000313" key="1">
    <source>
        <dbReference type="EMBL" id="GGN51573.1"/>
    </source>
</evidence>
<proteinExistence type="predicted"/>
<comment type="caution">
    <text evidence="1">The sequence shown here is derived from an EMBL/GenBank/DDBJ whole genome shotgun (WGS) entry which is preliminary data.</text>
</comment>